<evidence type="ECO:0008006" key="4">
    <source>
        <dbReference type="Google" id="ProtNLM"/>
    </source>
</evidence>
<accession>A0A5E4XY90</accession>
<proteinExistence type="predicted"/>
<feature type="region of interest" description="Disordered" evidence="1">
    <location>
        <begin position="121"/>
        <end position="145"/>
    </location>
</feature>
<dbReference type="Proteomes" id="UP000368474">
    <property type="component" value="Unassembled WGS sequence"/>
</dbReference>
<keyword evidence="3" id="KW-1185">Reference proteome</keyword>
<evidence type="ECO:0000256" key="1">
    <source>
        <dbReference type="SAM" id="MobiDB-lite"/>
    </source>
</evidence>
<name>A0A5E4XY90_9BURK</name>
<reference evidence="2 3" key="1">
    <citation type="submission" date="2019-08" db="EMBL/GenBank/DDBJ databases">
        <authorList>
            <person name="Peeters C."/>
        </authorList>
    </citation>
    <scope>NUCLEOTIDE SEQUENCE [LARGE SCALE GENOMIC DNA]</scope>
    <source>
        <strain evidence="2 3">LMG 31116</strain>
    </source>
</reference>
<evidence type="ECO:0000313" key="3">
    <source>
        <dbReference type="Proteomes" id="UP000368474"/>
    </source>
</evidence>
<dbReference type="EMBL" id="CABPSD010000016">
    <property type="protein sequence ID" value="VVE41310.1"/>
    <property type="molecule type" value="Genomic_DNA"/>
</dbReference>
<gene>
    <name evidence="2" type="ORF">PMO31116_04134</name>
</gene>
<protein>
    <recommendedName>
        <fullName evidence="4">Bacteriophage protein</fullName>
    </recommendedName>
</protein>
<dbReference type="AlphaFoldDB" id="A0A5E4XY90"/>
<sequence length="195" mass="20661">MPFKMPVDRLDDVLKSIADLVNEEVLVGIPASTAERKDGEAGPINNAEIGYVQENGSAANNIPARPFLVPGVKSIQDRAAKELGGAAGLALDGKRDLALQRMDRVGLLGASTVKAKLSSNIPPALKPGTIRDRARQRGTATRRKGEQAYLDMVDAGAQAAGMSLAEIQSAAGIIPLINTGQLRNAITFVRRKRAR</sequence>
<evidence type="ECO:0000313" key="2">
    <source>
        <dbReference type="EMBL" id="VVE41310.1"/>
    </source>
</evidence>
<organism evidence="2 3">
    <name type="scientific">Pandoraea morbifera</name>
    <dbReference type="NCBI Taxonomy" id="2508300"/>
    <lineage>
        <taxon>Bacteria</taxon>
        <taxon>Pseudomonadati</taxon>
        <taxon>Pseudomonadota</taxon>
        <taxon>Betaproteobacteria</taxon>
        <taxon>Burkholderiales</taxon>
        <taxon>Burkholderiaceae</taxon>
        <taxon>Pandoraea</taxon>
    </lineage>
</organism>